<feature type="region of interest" description="Disordered" evidence="1">
    <location>
        <begin position="1"/>
        <end position="21"/>
    </location>
</feature>
<dbReference type="Proteomes" id="UP000001351">
    <property type="component" value="Chromosome"/>
</dbReference>
<dbReference type="Pfam" id="PF06067">
    <property type="entry name" value="DUF932"/>
    <property type="match status" value="1"/>
</dbReference>
<dbReference type="AlphaFoldDB" id="E3FYA1"/>
<organism evidence="2 3">
    <name type="scientific">Stigmatella aurantiaca (strain DW4/3-1)</name>
    <dbReference type="NCBI Taxonomy" id="378806"/>
    <lineage>
        <taxon>Bacteria</taxon>
        <taxon>Pseudomonadati</taxon>
        <taxon>Myxococcota</taxon>
        <taxon>Myxococcia</taxon>
        <taxon>Myxococcales</taxon>
        <taxon>Cystobacterineae</taxon>
        <taxon>Archangiaceae</taxon>
        <taxon>Stigmatella</taxon>
    </lineage>
</organism>
<dbReference type="KEGG" id="sur:STAUR_2034"/>
<name>E3FYA1_STIAD</name>
<evidence type="ECO:0000313" key="2">
    <source>
        <dbReference type="EMBL" id="ADO69838.1"/>
    </source>
</evidence>
<dbReference type="EMBL" id="CP002271">
    <property type="protein sequence ID" value="ADO69838.1"/>
    <property type="molecule type" value="Genomic_DNA"/>
</dbReference>
<dbReference type="HOGENOM" id="CLU_2773931_0_0_7"/>
<dbReference type="RefSeq" id="WP_013375004.1">
    <property type="nucleotide sequence ID" value="NZ_AAMD01000101.1"/>
</dbReference>
<evidence type="ECO:0000313" key="3">
    <source>
        <dbReference type="Proteomes" id="UP000001351"/>
    </source>
</evidence>
<protein>
    <submittedName>
        <fullName evidence="2">Phage tail-like protein</fullName>
    </submittedName>
</protein>
<accession>E3FYA1</accession>
<dbReference type="STRING" id="378806.STAUR_2034"/>
<proteinExistence type="predicted"/>
<sequence length="69" mass="7298">MHRKVTDTGFHVPGPSTRRAPSSRYVLGYCGHDGTTAITLKNVATRVVCQNTLGVALGEKCGSSRAGPR</sequence>
<dbReference type="InterPro" id="IPR026325">
    <property type="entry name" value="DUF932"/>
</dbReference>
<keyword evidence="3" id="KW-1185">Reference proteome</keyword>
<gene>
    <name evidence="2" type="ordered locus">STAUR_2034</name>
</gene>
<evidence type="ECO:0000256" key="1">
    <source>
        <dbReference type="SAM" id="MobiDB-lite"/>
    </source>
</evidence>
<reference evidence="2 3" key="1">
    <citation type="journal article" date="2011" name="Mol. Biol. Evol.">
        <title>Comparative genomic analysis of fruiting body formation in Myxococcales.</title>
        <authorList>
            <person name="Huntley S."/>
            <person name="Hamann N."/>
            <person name="Wegener-Feldbrugge S."/>
            <person name="Treuner-Lange A."/>
            <person name="Kube M."/>
            <person name="Reinhardt R."/>
            <person name="Klages S."/>
            <person name="Muller R."/>
            <person name="Ronning C.M."/>
            <person name="Nierman W.C."/>
            <person name="Sogaard-Andersen L."/>
        </authorList>
    </citation>
    <scope>NUCLEOTIDE SEQUENCE [LARGE SCALE GENOMIC DNA]</scope>
    <source>
        <strain evidence="2 3">DW4/3-1</strain>
    </source>
</reference>